<dbReference type="RefSeq" id="WP_066769619.1">
    <property type="nucleotide sequence ID" value="NZ_CP013244.1"/>
</dbReference>
<dbReference type="InterPro" id="IPR046513">
    <property type="entry name" value="DUF6691"/>
</dbReference>
<gene>
    <name evidence="2" type="ORF">ATE48_07425</name>
</gene>
<dbReference type="STRING" id="1759059.ATE48_07425"/>
<dbReference type="AlphaFoldDB" id="A0A1B1AGS2"/>
<keyword evidence="3" id="KW-1185">Reference proteome</keyword>
<dbReference type="OrthoDB" id="9790409at2"/>
<evidence type="ECO:0000313" key="2">
    <source>
        <dbReference type="EMBL" id="ANP45762.1"/>
    </source>
</evidence>
<evidence type="ECO:0000313" key="3">
    <source>
        <dbReference type="Proteomes" id="UP000092498"/>
    </source>
</evidence>
<accession>A0A1B1AGS2</accession>
<evidence type="ECO:0008006" key="4">
    <source>
        <dbReference type="Google" id="ProtNLM"/>
    </source>
</evidence>
<keyword evidence="1" id="KW-0812">Transmembrane</keyword>
<dbReference type="KEGG" id="cbot:ATE48_07425"/>
<feature type="transmembrane region" description="Helical" evidence="1">
    <location>
        <begin position="40"/>
        <end position="59"/>
    </location>
</feature>
<dbReference type="Proteomes" id="UP000092498">
    <property type="component" value="Chromosome"/>
</dbReference>
<feature type="transmembrane region" description="Helical" evidence="1">
    <location>
        <begin position="106"/>
        <end position="129"/>
    </location>
</feature>
<dbReference type="InParanoid" id="A0A1B1AGS2"/>
<name>A0A1B1AGS2_9PROT</name>
<keyword evidence="1" id="KW-0472">Membrane</keyword>
<reference evidence="2 3" key="1">
    <citation type="submission" date="2015-11" db="EMBL/GenBank/DDBJ databases">
        <title>Whole-Genome Sequence of Candidatus Oderbacter manganicum from the National Park Lower Oder Valley, Germany.</title>
        <authorList>
            <person name="Braun B."/>
            <person name="Liere K."/>
            <person name="Szewzyk U."/>
        </authorList>
    </citation>
    <scope>NUCLEOTIDE SEQUENCE [LARGE SCALE GENOMIC DNA]</scope>
    <source>
        <strain evidence="2 3">OTSz_A_272</strain>
    </source>
</reference>
<sequence>MSVILAFLLALLFGVGLIVSGMTDPARVLGFLDVAGAWDPSLAFVMGGAVMVAAPFFLLARNREKPVFAAAFEPPQSARIDLRLIGGAALFGVGWGLAGLCPGPALVVLGLAPQAVWPFVVAMMIGLGVGRWIGRARRGVEGDVRGELRAQSEATS</sequence>
<keyword evidence="1" id="KW-1133">Transmembrane helix</keyword>
<dbReference type="EMBL" id="CP013244">
    <property type="protein sequence ID" value="ANP45762.1"/>
    <property type="molecule type" value="Genomic_DNA"/>
</dbReference>
<dbReference type="Pfam" id="PF20398">
    <property type="entry name" value="DUF6691"/>
    <property type="match status" value="1"/>
</dbReference>
<feature type="transmembrane region" description="Helical" evidence="1">
    <location>
        <begin position="80"/>
        <end position="100"/>
    </location>
</feature>
<proteinExistence type="predicted"/>
<evidence type="ECO:0000256" key="1">
    <source>
        <dbReference type="SAM" id="Phobius"/>
    </source>
</evidence>
<protein>
    <recommendedName>
        <fullName evidence="4">Transporter</fullName>
    </recommendedName>
</protein>
<organism evidence="2 3">
    <name type="scientific">Candidatus Viadribacter manganicus</name>
    <dbReference type="NCBI Taxonomy" id="1759059"/>
    <lineage>
        <taxon>Bacteria</taxon>
        <taxon>Pseudomonadati</taxon>
        <taxon>Pseudomonadota</taxon>
        <taxon>Alphaproteobacteria</taxon>
        <taxon>Hyphomonadales</taxon>
        <taxon>Hyphomonadaceae</taxon>
        <taxon>Candidatus Viadribacter</taxon>
    </lineage>
</organism>